<reference evidence="1" key="2">
    <citation type="submission" date="2021-04" db="EMBL/GenBank/DDBJ databases">
        <authorList>
            <person name="Podell S."/>
        </authorList>
    </citation>
    <scope>NUCLEOTIDE SEQUENCE</scope>
    <source>
        <strain evidence="1">Hildebrandi</strain>
    </source>
</reference>
<evidence type="ECO:0000313" key="2">
    <source>
        <dbReference type="Proteomes" id="UP000693970"/>
    </source>
</evidence>
<name>A0A9K3LXM6_9STRA</name>
<proteinExistence type="predicted"/>
<keyword evidence="2" id="KW-1185">Reference proteome</keyword>
<reference evidence="1" key="1">
    <citation type="journal article" date="2021" name="Sci. Rep.">
        <title>Diploid genomic architecture of Nitzschia inconspicua, an elite biomass production diatom.</title>
        <authorList>
            <person name="Oliver A."/>
            <person name="Podell S."/>
            <person name="Pinowska A."/>
            <person name="Traller J.C."/>
            <person name="Smith S.R."/>
            <person name="McClure R."/>
            <person name="Beliaev A."/>
            <person name="Bohutskyi P."/>
            <person name="Hill E.A."/>
            <person name="Rabines A."/>
            <person name="Zheng H."/>
            <person name="Allen L.Z."/>
            <person name="Kuo A."/>
            <person name="Grigoriev I.V."/>
            <person name="Allen A.E."/>
            <person name="Hazlebeck D."/>
            <person name="Allen E.E."/>
        </authorList>
    </citation>
    <scope>NUCLEOTIDE SEQUENCE</scope>
    <source>
        <strain evidence="1">Hildebrandi</strain>
    </source>
</reference>
<dbReference type="Proteomes" id="UP000693970">
    <property type="component" value="Unassembled WGS sequence"/>
</dbReference>
<accession>A0A9K3LXM6</accession>
<organism evidence="1 2">
    <name type="scientific">Nitzschia inconspicua</name>
    <dbReference type="NCBI Taxonomy" id="303405"/>
    <lineage>
        <taxon>Eukaryota</taxon>
        <taxon>Sar</taxon>
        <taxon>Stramenopiles</taxon>
        <taxon>Ochrophyta</taxon>
        <taxon>Bacillariophyta</taxon>
        <taxon>Bacillariophyceae</taxon>
        <taxon>Bacillariophycidae</taxon>
        <taxon>Bacillariales</taxon>
        <taxon>Bacillariaceae</taxon>
        <taxon>Nitzschia</taxon>
    </lineage>
</organism>
<dbReference type="AlphaFoldDB" id="A0A9K3LXM6"/>
<dbReference type="EMBL" id="JAGRRH010000005">
    <property type="protein sequence ID" value="KAG7370202.1"/>
    <property type="molecule type" value="Genomic_DNA"/>
</dbReference>
<gene>
    <name evidence="1" type="ORF">IV203_027948</name>
</gene>
<comment type="caution">
    <text evidence="1">The sequence shown here is derived from an EMBL/GenBank/DDBJ whole genome shotgun (WGS) entry which is preliminary data.</text>
</comment>
<sequence length="196" mass="21966">MEKQIPNQNRRLMCPLAPQFAIIWQSFVSKPSKERMTAGAPVNCRIGRAHLPDTDDDATDRGLDLDSRADMAVLGSNCYVFEETSRTINVFSYVPKLGSTEMKVVSGCFAYDVPDTGQVALLIVHQGLHIPHLRYCLILPFQMQENGVILNDRPKFQTAKPTVDDDAILLPHDGIPGTYRIPLLLRGTTRDDDHLY</sequence>
<protein>
    <submittedName>
        <fullName evidence="1">Uncharacterized protein</fullName>
    </submittedName>
</protein>
<evidence type="ECO:0000313" key="1">
    <source>
        <dbReference type="EMBL" id="KAG7370202.1"/>
    </source>
</evidence>